<dbReference type="Proteomes" id="UP000242188">
    <property type="component" value="Unassembled WGS sequence"/>
</dbReference>
<dbReference type="STRING" id="6573.A0A210R3U2"/>
<feature type="transmembrane region" description="Helical" evidence="1">
    <location>
        <begin position="12"/>
        <end position="29"/>
    </location>
</feature>
<keyword evidence="1" id="KW-0472">Membrane</keyword>
<accession>A0A210R3U2</accession>
<dbReference type="PANTHER" id="PTHR16165:SF5">
    <property type="entry name" value="NXPE FAMILY MEMBER 3"/>
    <property type="match status" value="1"/>
</dbReference>
<name>A0A210R3U2_MIZYE</name>
<dbReference type="AlphaFoldDB" id="A0A210R3U2"/>
<protein>
    <submittedName>
        <fullName evidence="3">NXPE family member 3</fullName>
    </submittedName>
</protein>
<feature type="domain" description="NXPE C-terminal" evidence="2">
    <location>
        <begin position="310"/>
        <end position="537"/>
    </location>
</feature>
<comment type="caution">
    <text evidence="3">The sequence shown here is derived from an EMBL/GenBank/DDBJ whole genome shotgun (WGS) entry which is preliminary data.</text>
</comment>
<dbReference type="InterPro" id="IPR057106">
    <property type="entry name" value="NXPE4_C"/>
</dbReference>
<evidence type="ECO:0000259" key="2">
    <source>
        <dbReference type="Pfam" id="PF24536"/>
    </source>
</evidence>
<keyword evidence="1" id="KW-0812">Transmembrane</keyword>
<keyword evidence="1" id="KW-1133">Transmembrane helix</keyword>
<proteinExistence type="predicted"/>
<evidence type="ECO:0000256" key="1">
    <source>
        <dbReference type="SAM" id="Phobius"/>
    </source>
</evidence>
<dbReference type="Pfam" id="PF06312">
    <property type="entry name" value="Neurexophilin"/>
    <property type="match status" value="1"/>
</dbReference>
<evidence type="ECO:0000313" key="3">
    <source>
        <dbReference type="EMBL" id="OWF55669.1"/>
    </source>
</evidence>
<gene>
    <name evidence="3" type="ORF">KP79_PYT08907</name>
</gene>
<evidence type="ECO:0000313" key="4">
    <source>
        <dbReference type="Proteomes" id="UP000242188"/>
    </source>
</evidence>
<dbReference type="EMBL" id="NEDP02000532">
    <property type="protein sequence ID" value="OWF55669.1"/>
    <property type="molecule type" value="Genomic_DNA"/>
</dbReference>
<dbReference type="OrthoDB" id="5950832at2759"/>
<keyword evidence="4" id="KW-1185">Reference proteome</keyword>
<dbReference type="InterPro" id="IPR026845">
    <property type="entry name" value="NXPH/NXPE"/>
</dbReference>
<reference evidence="3 4" key="1">
    <citation type="journal article" date="2017" name="Nat. Ecol. Evol.">
        <title>Scallop genome provides insights into evolution of bilaterian karyotype and development.</title>
        <authorList>
            <person name="Wang S."/>
            <person name="Zhang J."/>
            <person name="Jiao W."/>
            <person name="Li J."/>
            <person name="Xun X."/>
            <person name="Sun Y."/>
            <person name="Guo X."/>
            <person name="Huan P."/>
            <person name="Dong B."/>
            <person name="Zhang L."/>
            <person name="Hu X."/>
            <person name="Sun X."/>
            <person name="Wang J."/>
            <person name="Zhao C."/>
            <person name="Wang Y."/>
            <person name="Wang D."/>
            <person name="Huang X."/>
            <person name="Wang R."/>
            <person name="Lv J."/>
            <person name="Li Y."/>
            <person name="Zhang Z."/>
            <person name="Liu B."/>
            <person name="Lu W."/>
            <person name="Hui Y."/>
            <person name="Liang J."/>
            <person name="Zhou Z."/>
            <person name="Hou R."/>
            <person name="Li X."/>
            <person name="Liu Y."/>
            <person name="Li H."/>
            <person name="Ning X."/>
            <person name="Lin Y."/>
            <person name="Zhao L."/>
            <person name="Xing Q."/>
            <person name="Dou J."/>
            <person name="Li Y."/>
            <person name="Mao J."/>
            <person name="Guo H."/>
            <person name="Dou H."/>
            <person name="Li T."/>
            <person name="Mu C."/>
            <person name="Jiang W."/>
            <person name="Fu Q."/>
            <person name="Fu X."/>
            <person name="Miao Y."/>
            <person name="Liu J."/>
            <person name="Yu Q."/>
            <person name="Li R."/>
            <person name="Liao H."/>
            <person name="Li X."/>
            <person name="Kong Y."/>
            <person name="Jiang Z."/>
            <person name="Chourrout D."/>
            <person name="Li R."/>
            <person name="Bao Z."/>
        </authorList>
    </citation>
    <scope>NUCLEOTIDE SEQUENCE [LARGE SCALE GENOMIC DNA]</scope>
    <source>
        <strain evidence="3 4">PY_sf001</strain>
    </source>
</reference>
<dbReference type="PANTHER" id="PTHR16165">
    <property type="entry name" value="NXPE FAMILY MEMBER"/>
    <property type="match status" value="1"/>
</dbReference>
<sequence length="539" mass="63068">MAVNASPFFRRMMIWCVLTTIICFFFTTMDTTKWFDNSQLRGQIIYEFASWRTIPMNALEKMNEYLKLTDFKDFISLANITTSVINTRKDISYVRVGDEIRVDIVLYNGRGERFTVGGDMLRVWLREHSLRASVSGHVIDHDNGSYTGIVKVLWVGNPELMISIANTKEHIGIYLNNVHTYGLITFLKAGFERNKLTESTLCSVVPNIPDVKEYCNFTAQNFNMSFFCGKPINLSCSDWSVYERTDIHSCYKKHQSLFLQHKNFKKRVSTLNVYSGFNFIKGSHVSCHDLNSTVTWQTNNPTGYFYKGQWRSLVCRPSLRWRYESYLKCLKNRPVLMTGDSTTRNWFSPLAKLLNLHILVGNREIKDKAWQKFSEAVDNDTAISMYWTPHEIPFYSHEQNKNNFRSVASRIDELPGNKSAIVVLHWYGHLTRTTPEQYREHVQSAKKAVVRLLRRSPHSSIFIKGPHSYTYGIFLEPFDYLSRIFEQILYEEFKDLQHKVYYIDQWDATVGNENVHIHPTFPSFYQIMINFVFSFICKI</sequence>
<dbReference type="Pfam" id="PF24536">
    <property type="entry name" value="NXPE4_C"/>
    <property type="match status" value="1"/>
</dbReference>
<organism evidence="3 4">
    <name type="scientific">Mizuhopecten yessoensis</name>
    <name type="common">Japanese scallop</name>
    <name type="synonym">Patinopecten yessoensis</name>
    <dbReference type="NCBI Taxonomy" id="6573"/>
    <lineage>
        <taxon>Eukaryota</taxon>
        <taxon>Metazoa</taxon>
        <taxon>Spiralia</taxon>
        <taxon>Lophotrochozoa</taxon>
        <taxon>Mollusca</taxon>
        <taxon>Bivalvia</taxon>
        <taxon>Autobranchia</taxon>
        <taxon>Pteriomorphia</taxon>
        <taxon>Pectinida</taxon>
        <taxon>Pectinoidea</taxon>
        <taxon>Pectinidae</taxon>
        <taxon>Mizuhopecten</taxon>
    </lineage>
</organism>